<proteinExistence type="predicted"/>
<dbReference type="PANTHER" id="PTHR32440:SF11">
    <property type="entry name" value="METALLOPHOSPHOESTERASE DOMAIN-CONTAINING PROTEIN"/>
    <property type="match status" value="1"/>
</dbReference>
<protein>
    <submittedName>
        <fullName evidence="2">Metallophosphoesterase family protein</fullName>
    </submittedName>
</protein>
<dbReference type="Pfam" id="PF00149">
    <property type="entry name" value="Metallophos"/>
    <property type="match status" value="1"/>
</dbReference>
<dbReference type="EMBL" id="JBHSOW010000121">
    <property type="protein sequence ID" value="MFC5653268.1"/>
    <property type="molecule type" value="Genomic_DNA"/>
</dbReference>
<dbReference type="InterPro" id="IPR004843">
    <property type="entry name" value="Calcineurin-like_PHP"/>
</dbReference>
<dbReference type="CDD" id="cd07383">
    <property type="entry name" value="MPP_Dcr2"/>
    <property type="match status" value="1"/>
</dbReference>
<dbReference type="Gene3D" id="3.60.21.10">
    <property type="match status" value="1"/>
</dbReference>
<dbReference type="PIRSF" id="PIRSF030250">
    <property type="entry name" value="Ptase_At2g46880"/>
    <property type="match status" value="1"/>
</dbReference>
<comment type="caution">
    <text evidence="2">The sequence shown here is derived from an EMBL/GenBank/DDBJ whole genome shotgun (WGS) entry which is preliminary data.</text>
</comment>
<dbReference type="PANTHER" id="PTHR32440">
    <property type="entry name" value="PHOSPHATASE DCR2-RELATED-RELATED"/>
    <property type="match status" value="1"/>
</dbReference>
<dbReference type="RefSeq" id="WP_379191923.1">
    <property type="nucleotide sequence ID" value="NZ_JBHSOW010000121.1"/>
</dbReference>
<accession>A0ABW0W719</accession>
<sequence>MGRKMRFRDDGTFVIVQFSDVEFIDADDYDPATPEINQMTRATMDCVIEHEKPDLIVFAGDVTASARGRDPIQSFRNAVAAAEEKRIPWAAVFGNHDSEGAVSRQRMHEEQLAHSYCVAEADPPHMSGAGNYSIVLLDQNDEMAAALYFLDSGDYSSIPSALGYDWIHRDQIDWYVSESRSLSSMNGGSPLPALSFFHIPLPEYQEVWNNHICLGHGFERVSSPRINSGLFTAMVETGDMMGTFAGHDYANDFCGTLHNIRLCYGRSTRYVSYEDGIRKDRFKTGARVIRLKAGEREFDTWIRQNDGTIADLPEHQPEQSG</sequence>
<dbReference type="InterPro" id="IPR011230">
    <property type="entry name" value="PAP14/16/28/29"/>
</dbReference>
<organism evidence="2 3">
    <name type="scientific">Paenibacillus solisilvae</name>
    <dbReference type="NCBI Taxonomy" id="2486751"/>
    <lineage>
        <taxon>Bacteria</taxon>
        <taxon>Bacillati</taxon>
        <taxon>Bacillota</taxon>
        <taxon>Bacilli</taxon>
        <taxon>Bacillales</taxon>
        <taxon>Paenibacillaceae</taxon>
        <taxon>Paenibacillus</taxon>
    </lineage>
</organism>
<name>A0ABW0W719_9BACL</name>
<dbReference type="SUPFAM" id="SSF56300">
    <property type="entry name" value="Metallo-dependent phosphatases"/>
    <property type="match status" value="1"/>
</dbReference>
<dbReference type="Proteomes" id="UP001596047">
    <property type="component" value="Unassembled WGS sequence"/>
</dbReference>
<keyword evidence="3" id="KW-1185">Reference proteome</keyword>
<feature type="domain" description="Calcineurin-like phosphoesterase" evidence="1">
    <location>
        <begin position="40"/>
        <end position="202"/>
    </location>
</feature>
<reference evidence="3" key="1">
    <citation type="journal article" date="2019" name="Int. J. Syst. Evol. Microbiol.">
        <title>The Global Catalogue of Microorganisms (GCM) 10K type strain sequencing project: providing services to taxonomists for standard genome sequencing and annotation.</title>
        <authorList>
            <consortium name="The Broad Institute Genomics Platform"/>
            <consortium name="The Broad Institute Genome Sequencing Center for Infectious Disease"/>
            <person name="Wu L."/>
            <person name="Ma J."/>
        </authorList>
    </citation>
    <scope>NUCLEOTIDE SEQUENCE [LARGE SCALE GENOMIC DNA]</scope>
    <source>
        <strain evidence="3">CGMCC 1.3240</strain>
    </source>
</reference>
<evidence type="ECO:0000259" key="1">
    <source>
        <dbReference type="Pfam" id="PF00149"/>
    </source>
</evidence>
<gene>
    <name evidence="2" type="ORF">ACFPYJ_29970</name>
</gene>
<dbReference type="InterPro" id="IPR029052">
    <property type="entry name" value="Metallo-depent_PP-like"/>
</dbReference>
<evidence type="ECO:0000313" key="2">
    <source>
        <dbReference type="EMBL" id="MFC5653268.1"/>
    </source>
</evidence>
<evidence type="ECO:0000313" key="3">
    <source>
        <dbReference type="Proteomes" id="UP001596047"/>
    </source>
</evidence>